<proteinExistence type="predicted"/>
<comment type="subcellular location">
    <subcellularLocation>
        <location evidence="1">Membrane</location>
        <topology evidence="1">Multi-pass membrane protein</topology>
    </subcellularLocation>
</comment>
<feature type="compositionally biased region" description="Low complexity" evidence="5">
    <location>
        <begin position="210"/>
        <end position="223"/>
    </location>
</feature>
<dbReference type="Gene3D" id="1.20.1280.290">
    <property type="match status" value="2"/>
</dbReference>
<evidence type="ECO:0000313" key="8">
    <source>
        <dbReference type="Proteomes" id="UP001305779"/>
    </source>
</evidence>
<feature type="compositionally biased region" description="Acidic residues" evidence="5">
    <location>
        <begin position="169"/>
        <end position="181"/>
    </location>
</feature>
<evidence type="ECO:0000256" key="3">
    <source>
        <dbReference type="ARBA" id="ARBA00022989"/>
    </source>
</evidence>
<feature type="transmembrane region" description="Helical" evidence="6">
    <location>
        <begin position="358"/>
        <end position="385"/>
    </location>
</feature>
<dbReference type="EMBL" id="JAXOVC010000002">
    <property type="protein sequence ID" value="KAK4505704.1"/>
    <property type="molecule type" value="Genomic_DNA"/>
</dbReference>
<evidence type="ECO:0000256" key="6">
    <source>
        <dbReference type="SAM" id="Phobius"/>
    </source>
</evidence>
<keyword evidence="4 6" id="KW-0472">Membrane</keyword>
<sequence>MQWLSPNSFQPALPDHCVPENDFLLRFSSAFHTCVPTPLAFTSNLLGALSIVAWLFAQLPQIYKNWTLQSTSGLSIFFLVEWCLGDLGNLLGALFTHQASWQVAIGSYYVFVDLCLVGQWLWFEKLKHGHPVFRVWRRGGQQGGDDDNSSGTMEQVVIEGMDVLSENDSREEENVDNVEGEDTGKPQTRPKIIFRAPTFQKQRDEKNEKGSGSLTGTPSGGNTIHRLGTSSSPMPSPSPRTMLFIACLIAMAHASPISQTPPLNPLTTSSGPTKLEQAGTILSWMSTFLYLGSRLPQLIKNYRRKSTAGLSPHLFIAAFCGNLFYSSALLTNPCAWEDFEAYGGGGWVGSEGSDRAKWVMAALPFFLGAFGVLGLDASVGVQFLVYGEGAEKLVVVEREEGRRWHWRRVSGWMRGWVPSISEGKGGEQEGLLRDGERREGYGGL</sequence>
<comment type="caution">
    <text evidence="7">The sequence shown here is derived from an EMBL/GenBank/DDBJ whole genome shotgun (WGS) entry which is preliminary data.</text>
</comment>
<evidence type="ECO:0000256" key="5">
    <source>
        <dbReference type="SAM" id="MobiDB-lite"/>
    </source>
</evidence>
<dbReference type="SMART" id="SM00679">
    <property type="entry name" value="CTNS"/>
    <property type="match status" value="2"/>
</dbReference>
<feature type="transmembrane region" description="Helical" evidence="6">
    <location>
        <begin position="75"/>
        <end position="95"/>
    </location>
</feature>
<dbReference type="InterPro" id="IPR006603">
    <property type="entry name" value="PQ-loop_rpt"/>
</dbReference>
<evidence type="ECO:0000313" key="7">
    <source>
        <dbReference type="EMBL" id="KAK4505704.1"/>
    </source>
</evidence>
<feature type="region of interest" description="Disordered" evidence="5">
    <location>
        <begin position="162"/>
        <end position="237"/>
    </location>
</feature>
<keyword evidence="3 6" id="KW-1133">Transmembrane helix</keyword>
<feature type="transmembrane region" description="Helical" evidence="6">
    <location>
        <begin position="45"/>
        <end position="63"/>
    </location>
</feature>
<dbReference type="Pfam" id="PF04193">
    <property type="entry name" value="PQ-loop"/>
    <property type="match status" value="2"/>
</dbReference>
<dbReference type="PANTHER" id="PTHR16201">
    <property type="entry name" value="SEVEN TRANSMEMBRANE PROTEIN 1-RELATED"/>
    <property type="match status" value="1"/>
</dbReference>
<evidence type="ECO:0000256" key="4">
    <source>
        <dbReference type="ARBA" id="ARBA00023136"/>
    </source>
</evidence>
<dbReference type="PANTHER" id="PTHR16201:SF34">
    <property type="entry name" value="LYSOSOMAL AMINO ACID TRANSPORTER 1"/>
    <property type="match status" value="1"/>
</dbReference>
<protein>
    <recommendedName>
        <fullName evidence="9">PQ loop repeat protein</fullName>
    </recommendedName>
</protein>
<gene>
    <name evidence="7" type="ORF">PRZ48_003669</name>
</gene>
<dbReference type="InterPro" id="IPR051415">
    <property type="entry name" value="LAAT-1"/>
</dbReference>
<evidence type="ECO:0008006" key="9">
    <source>
        <dbReference type="Google" id="ProtNLM"/>
    </source>
</evidence>
<reference evidence="7 8" key="1">
    <citation type="journal article" date="2023" name="G3 (Bethesda)">
        <title>A chromosome-level genome assembly of Zasmidium syzygii isolated from banana leaves.</title>
        <authorList>
            <person name="van Westerhoven A.C."/>
            <person name="Mehrabi R."/>
            <person name="Talebi R."/>
            <person name="Steentjes M.B.F."/>
            <person name="Corcolon B."/>
            <person name="Chong P.A."/>
            <person name="Kema G.H.J."/>
            <person name="Seidl M.F."/>
        </authorList>
    </citation>
    <scope>NUCLEOTIDE SEQUENCE [LARGE SCALE GENOMIC DNA]</scope>
    <source>
        <strain evidence="7 8">P124</strain>
    </source>
</reference>
<dbReference type="Proteomes" id="UP001305779">
    <property type="component" value="Unassembled WGS sequence"/>
</dbReference>
<feature type="transmembrane region" description="Helical" evidence="6">
    <location>
        <begin position="101"/>
        <end position="123"/>
    </location>
</feature>
<evidence type="ECO:0000256" key="1">
    <source>
        <dbReference type="ARBA" id="ARBA00004141"/>
    </source>
</evidence>
<organism evidence="7 8">
    <name type="scientific">Zasmidium cellare</name>
    <name type="common">Wine cellar mold</name>
    <name type="synonym">Racodium cellare</name>
    <dbReference type="NCBI Taxonomy" id="395010"/>
    <lineage>
        <taxon>Eukaryota</taxon>
        <taxon>Fungi</taxon>
        <taxon>Dikarya</taxon>
        <taxon>Ascomycota</taxon>
        <taxon>Pezizomycotina</taxon>
        <taxon>Dothideomycetes</taxon>
        <taxon>Dothideomycetidae</taxon>
        <taxon>Mycosphaerellales</taxon>
        <taxon>Mycosphaerellaceae</taxon>
        <taxon>Zasmidium</taxon>
    </lineage>
</organism>
<evidence type="ECO:0000256" key="2">
    <source>
        <dbReference type="ARBA" id="ARBA00022692"/>
    </source>
</evidence>
<feature type="transmembrane region" description="Helical" evidence="6">
    <location>
        <begin position="307"/>
        <end position="325"/>
    </location>
</feature>
<accession>A0ABR0EVR0</accession>
<name>A0ABR0EVR0_ZASCE</name>
<keyword evidence="8" id="KW-1185">Reference proteome</keyword>
<keyword evidence="2 6" id="KW-0812">Transmembrane</keyword>